<keyword evidence="5" id="KW-0560">Oxidoreductase</keyword>
<dbReference type="InterPro" id="IPR023753">
    <property type="entry name" value="FAD/NAD-binding_dom"/>
</dbReference>
<dbReference type="Pfam" id="PF02852">
    <property type="entry name" value="Pyr_redox_dim"/>
    <property type="match status" value="1"/>
</dbReference>
<comment type="similarity">
    <text evidence="2">Belongs to the class-III pyridine nucleotide-disulfide oxidoreductase family.</text>
</comment>
<dbReference type="InterPro" id="IPR004099">
    <property type="entry name" value="Pyr_nucl-diS_OxRdtase_dimer"/>
</dbReference>
<dbReference type="PANTHER" id="PTHR43429">
    <property type="entry name" value="PYRIDINE NUCLEOTIDE-DISULFIDE OXIDOREDUCTASE DOMAIN-CONTAINING"/>
    <property type="match status" value="1"/>
</dbReference>
<evidence type="ECO:0000256" key="5">
    <source>
        <dbReference type="ARBA" id="ARBA00023002"/>
    </source>
</evidence>
<keyword evidence="4" id="KW-0274">FAD</keyword>
<evidence type="ECO:0000256" key="2">
    <source>
        <dbReference type="ARBA" id="ARBA00009130"/>
    </source>
</evidence>
<evidence type="ECO:0000313" key="10">
    <source>
        <dbReference type="Proteomes" id="UP000192721"/>
    </source>
</evidence>
<name>A0A1W0D148_9NEIS</name>
<feature type="domain" description="FAD/NAD(P)-binding" evidence="8">
    <location>
        <begin position="1"/>
        <end position="300"/>
    </location>
</feature>
<dbReference type="InterPro" id="IPR050260">
    <property type="entry name" value="FAD-bd_OxRdtase"/>
</dbReference>
<keyword evidence="6" id="KW-0676">Redox-active center</keyword>
<evidence type="ECO:0000256" key="6">
    <source>
        <dbReference type="ARBA" id="ARBA00023284"/>
    </source>
</evidence>
<dbReference type="Gene3D" id="3.50.50.60">
    <property type="entry name" value="FAD/NAD(P)-binding domain"/>
    <property type="match status" value="2"/>
</dbReference>
<evidence type="ECO:0000256" key="1">
    <source>
        <dbReference type="ARBA" id="ARBA00001974"/>
    </source>
</evidence>
<evidence type="ECO:0000256" key="4">
    <source>
        <dbReference type="ARBA" id="ARBA00022827"/>
    </source>
</evidence>
<dbReference type="SUPFAM" id="SSF51905">
    <property type="entry name" value="FAD/NAD(P)-binding domain"/>
    <property type="match status" value="1"/>
</dbReference>
<dbReference type="PRINTS" id="PR00368">
    <property type="entry name" value="FADPNR"/>
</dbReference>
<accession>A0A1W0D148</accession>
<protein>
    <submittedName>
        <fullName evidence="9">CoA-disulfide reductase</fullName>
    </submittedName>
</protein>
<dbReference type="EMBL" id="MUKV01000010">
    <property type="protein sequence ID" value="OQS40714.1"/>
    <property type="molecule type" value="Genomic_DNA"/>
</dbReference>
<dbReference type="PANTHER" id="PTHR43429:SF1">
    <property type="entry name" value="NAD(P)H SULFUR OXIDOREDUCTASE (COA-DEPENDENT)"/>
    <property type="match status" value="1"/>
</dbReference>
<dbReference type="RefSeq" id="WP_081555388.1">
    <property type="nucleotide sequence ID" value="NZ_MUKV01000010.1"/>
</dbReference>
<proteinExistence type="inferred from homology"/>
<evidence type="ECO:0000256" key="3">
    <source>
        <dbReference type="ARBA" id="ARBA00022630"/>
    </source>
</evidence>
<comment type="cofactor">
    <cofactor evidence="1">
        <name>FAD</name>
        <dbReference type="ChEBI" id="CHEBI:57692"/>
    </cofactor>
</comment>
<dbReference type="GO" id="GO:0016491">
    <property type="term" value="F:oxidoreductase activity"/>
    <property type="evidence" value="ECO:0007669"/>
    <property type="project" value="UniProtKB-KW"/>
</dbReference>
<dbReference type="AlphaFoldDB" id="A0A1W0D148"/>
<reference evidence="9 10" key="1">
    <citation type="submission" date="2017-02" db="EMBL/GenBank/DDBJ databases">
        <title>Chromobacterium haemolyticum H5244.</title>
        <authorList>
            <person name="Gulvik C.A."/>
        </authorList>
    </citation>
    <scope>NUCLEOTIDE SEQUENCE [LARGE SCALE GENOMIC DNA]</scope>
    <source>
        <strain evidence="9 10">H5244</strain>
    </source>
</reference>
<organism evidence="9 10">
    <name type="scientific">Chromobacterium haemolyticum</name>
    <dbReference type="NCBI Taxonomy" id="394935"/>
    <lineage>
        <taxon>Bacteria</taxon>
        <taxon>Pseudomonadati</taxon>
        <taxon>Pseudomonadota</taxon>
        <taxon>Betaproteobacteria</taxon>
        <taxon>Neisseriales</taxon>
        <taxon>Chromobacteriaceae</taxon>
        <taxon>Chromobacterium</taxon>
    </lineage>
</organism>
<dbReference type="SUPFAM" id="SSF55424">
    <property type="entry name" value="FAD/NAD-linked reductases, dimerisation (C-terminal) domain"/>
    <property type="match status" value="1"/>
</dbReference>
<comment type="caution">
    <text evidence="9">The sequence shown here is derived from an EMBL/GenBank/DDBJ whole genome shotgun (WGS) entry which is preliminary data.</text>
</comment>
<evidence type="ECO:0000313" key="9">
    <source>
        <dbReference type="EMBL" id="OQS40714.1"/>
    </source>
</evidence>
<feature type="domain" description="Pyridine nucleotide-disulphide oxidoreductase dimerisation" evidence="7">
    <location>
        <begin position="329"/>
        <end position="433"/>
    </location>
</feature>
<evidence type="ECO:0000259" key="7">
    <source>
        <dbReference type="Pfam" id="PF02852"/>
    </source>
</evidence>
<dbReference type="InterPro" id="IPR036188">
    <property type="entry name" value="FAD/NAD-bd_sf"/>
</dbReference>
<sequence length="445" mass="47215">MKIVIIGGEAAGMSAAAKARRSAPQAEIDVYEMSDIISFGACGLPYFVGGEFDDPGYMAEFSVEDFAKRNIRVHTGHQALSIDPAAKRVRVRRRADGEAFDVAYDKLMIATGASEIRPPLPGLDLHGVHTLRVMEDGLALRAAAARDEVREVVIIGAGFIGLELAEAMVRLGKRVRLIQLAERVMPDAFDAEITSLMEQELREHGVALHLSEAVTALRGDGAVQSVITERSEYPADLVVLSIGIRPNTAFAADAGLTRLGNGAIVVNAYGETSLPDIYSAGDCAAAPHQLTGQPVYVALATGANKLGRLVGENLAGGRQAYPGTLGSAAVRVLSLDAARTGLSETQARAAGFDCQSVLVKDKNHTNYVPGQAEVHVKLCYETGSQRLLGAQMIGRNGDVVHRLDALAVAIAKGVSARELGMMDFCYAPPFARTWDVLNVAGNVVK</sequence>
<dbReference type="NCBIfam" id="NF007123">
    <property type="entry name" value="PRK09564.1"/>
    <property type="match status" value="1"/>
</dbReference>
<keyword evidence="3" id="KW-0285">Flavoprotein</keyword>
<dbReference type="Pfam" id="PF07992">
    <property type="entry name" value="Pyr_redox_2"/>
    <property type="match status" value="1"/>
</dbReference>
<dbReference type="Proteomes" id="UP000192721">
    <property type="component" value="Unassembled WGS sequence"/>
</dbReference>
<evidence type="ECO:0000259" key="8">
    <source>
        <dbReference type="Pfam" id="PF07992"/>
    </source>
</evidence>
<dbReference type="PRINTS" id="PR00411">
    <property type="entry name" value="PNDRDTASEI"/>
</dbReference>
<dbReference type="InterPro" id="IPR016156">
    <property type="entry name" value="FAD/NAD-linked_Rdtase_dimer_sf"/>
</dbReference>
<gene>
    <name evidence="9" type="ORF">B0T45_09995</name>
</gene>